<protein>
    <submittedName>
        <fullName evidence="1">Uncharacterized protein</fullName>
    </submittedName>
</protein>
<reference evidence="1 2" key="1">
    <citation type="journal article" date="2018" name="Front. Microbiol.">
        <title>Hydrolytic Capabilities as a Key to Environmental Success: Chitinolytic and Cellulolytic Acidobacteria From Acidic Sub-arctic Soils and Boreal Peatlands.</title>
        <authorList>
            <person name="Belova S.E."/>
            <person name="Ravin N.V."/>
            <person name="Pankratov T.A."/>
            <person name="Rakitin A.L."/>
            <person name="Ivanova A.A."/>
            <person name="Beletsky A.V."/>
            <person name="Mardanov A.V."/>
            <person name="Sinninghe Damste J.S."/>
            <person name="Dedysh S.N."/>
        </authorList>
    </citation>
    <scope>NUCLEOTIDE SEQUENCE [LARGE SCALE GENOMIC DNA]</scope>
    <source>
        <strain evidence="1 2">SBC82</strain>
    </source>
</reference>
<dbReference type="KEGG" id="abas:ACPOL_4144"/>
<name>A0A2Z5G2R3_9BACT</name>
<gene>
    <name evidence="1" type="ORF">ACPOL_4144</name>
</gene>
<dbReference type="AlphaFoldDB" id="A0A2Z5G2R3"/>
<keyword evidence="2" id="KW-1185">Reference proteome</keyword>
<accession>A0A2Z5G2R3</accession>
<organism evidence="1 2">
    <name type="scientific">Acidisarcina polymorpha</name>
    <dbReference type="NCBI Taxonomy" id="2211140"/>
    <lineage>
        <taxon>Bacteria</taxon>
        <taxon>Pseudomonadati</taxon>
        <taxon>Acidobacteriota</taxon>
        <taxon>Terriglobia</taxon>
        <taxon>Terriglobales</taxon>
        <taxon>Acidobacteriaceae</taxon>
        <taxon>Acidisarcina</taxon>
    </lineage>
</organism>
<sequence length="97" mass="11101">MSMLKTRTMNSTLTTMTKTKRILRTTKIPSLTTKRISTIWMKRMTTTIWTTRTTKTNKARPALMRSRRAVTSRRKDLTASYFAASRRPSICAVTLAG</sequence>
<dbReference type="EMBL" id="CP030840">
    <property type="protein sequence ID" value="AXC13421.1"/>
    <property type="molecule type" value="Genomic_DNA"/>
</dbReference>
<evidence type="ECO:0000313" key="1">
    <source>
        <dbReference type="EMBL" id="AXC13421.1"/>
    </source>
</evidence>
<evidence type="ECO:0000313" key="2">
    <source>
        <dbReference type="Proteomes" id="UP000253606"/>
    </source>
</evidence>
<proteinExistence type="predicted"/>
<dbReference type="Proteomes" id="UP000253606">
    <property type="component" value="Chromosome"/>
</dbReference>